<keyword evidence="1" id="KW-0175">Coiled coil</keyword>
<evidence type="ECO:0000313" key="4">
    <source>
        <dbReference type="Proteomes" id="UP001328733"/>
    </source>
</evidence>
<dbReference type="PANTHER" id="PTHR44757">
    <property type="entry name" value="DIGUANYLATE CYCLASE DGCP"/>
    <property type="match status" value="1"/>
</dbReference>
<dbReference type="Gene3D" id="3.40.50.300">
    <property type="entry name" value="P-loop containing nucleotide triphosphate hydrolases"/>
    <property type="match status" value="1"/>
</dbReference>
<dbReference type="PROSITE" id="PS50112">
    <property type="entry name" value="PAS"/>
    <property type="match status" value="1"/>
</dbReference>
<feature type="coiled-coil region" evidence="1">
    <location>
        <begin position="179"/>
        <end position="206"/>
    </location>
</feature>
<comment type="caution">
    <text evidence="3">The sequence shown here is derived from an EMBL/GenBank/DDBJ whole genome shotgun (WGS) entry which is preliminary data.</text>
</comment>
<dbReference type="InterPro" id="IPR035965">
    <property type="entry name" value="PAS-like_dom_sf"/>
</dbReference>
<evidence type="ECO:0000313" key="3">
    <source>
        <dbReference type="EMBL" id="MEG3435809.1"/>
    </source>
</evidence>
<dbReference type="EMBL" id="JBAFSM010000002">
    <property type="protein sequence ID" value="MEG3435809.1"/>
    <property type="molecule type" value="Genomic_DNA"/>
</dbReference>
<organism evidence="3 4">
    <name type="scientific">Pannus brasiliensis CCIBt3594</name>
    <dbReference type="NCBI Taxonomy" id="1427578"/>
    <lineage>
        <taxon>Bacteria</taxon>
        <taxon>Bacillati</taxon>
        <taxon>Cyanobacteriota</taxon>
        <taxon>Cyanophyceae</taxon>
        <taxon>Oscillatoriophycideae</taxon>
        <taxon>Chroococcales</taxon>
        <taxon>Microcystaceae</taxon>
        <taxon>Pannus</taxon>
    </lineage>
</organism>
<proteinExistence type="predicted"/>
<dbReference type="Pfam" id="PF01590">
    <property type="entry name" value="GAF"/>
    <property type="match status" value="1"/>
</dbReference>
<dbReference type="SMART" id="SM00091">
    <property type="entry name" value="PAS"/>
    <property type="match status" value="1"/>
</dbReference>
<name>A0AAW9QTD9_9CHRO</name>
<gene>
    <name evidence="3" type="ORF">V0288_01635</name>
</gene>
<sequence length="755" mass="87130">MATGDLDFPSLLEYSRTIAGEIRLDRLSARLIEIGLEISGARTGVLIGEDRGDLWIEARGERDSKASAVRPSRSARDAGTLPLSLVDRVWKTRREIVLDNAFTDDHFGRDVYLNRHRIQSVLCLPIHDRERFTGLLYLEDREMAGAFSIEKLESLKILCRQAAISIEIARQYESSLAFHQNLQAEIETLRIENQTLQQNQKNLQAILDNAPATIYVKDTRGRYVLVNHQFEKVFKISGDRIIGKTDREIFDPAIARKLRKNDLAVLKQKKALEFEEELIHDREIHTYISNKFPLPDPRNNSSILCGISTDITERKKAENERVKFIDRLAAKNADLEAIRQELAVSNNTLEQKVWERTLELVQTLEILEATQSELIIENSVLRGERDTLLYQYQVGGSLPIDSLTYVARNADRQLYKSLKKGEFCYVFNARQMGKSSLRIQSIKRFQSEGYKCAAIDISGIGSQQMTLEQWYTSFAYSLASELDLLTRINHRQWWREHQDLSPVYRLSEFIASVILREIVEPIILYIDEIDSILNLPFCMDDFFALIRSFYNRRSDRPEFQRLTLALFGVATPARLIVDRDSTPFNLGQAIHLEGFKAHEAQPLLRGIQQRVKNPQSVLQAILNWTNGQPFLTQKICRTIHQYADEIPEVNETGWVDDLVRSTILENWEVNDNPEHLKTISDRILYNSHRSPVDLLNLYREIRSRGDVKTSSSPEEIELLLSGLIVRENGFLKVKNRIYDRIFNEPWIEKQLLTLS</sequence>
<dbReference type="InterPro" id="IPR003018">
    <property type="entry name" value="GAF"/>
</dbReference>
<dbReference type="InterPro" id="IPR029016">
    <property type="entry name" value="GAF-like_dom_sf"/>
</dbReference>
<dbReference type="CDD" id="cd00130">
    <property type="entry name" value="PAS"/>
    <property type="match status" value="1"/>
</dbReference>
<accession>A0AAW9QTD9</accession>
<dbReference type="InterPro" id="IPR013656">
    <property type="entry name" value="PAS_4"/>
</dbReference>
<dbReference type="NCBIfam" id="TIGR00229">
    <property type="entry name" value="sensory_box"/>
    <property type="match status" value="1"/>
</dbReference>
<dbReference type="SUPFAM" id="SSF52540">
    <property type="entry name" value="P-loop containing nucleoside triphosphate hydrolases"/>
    <property type="match status" value="1"/>
</dbReference>
<keyword evidence="4" id="KW-1185">Reference proteome</keyword>
<dbReference type="PANTHER" id="PTHR44757:SF2">
    <property type="entry name" value="BIOFILM ARCHITECTURE MAINTENANCE PROTEIN MBAA"/>
    <property type="match status" value="1"/>
</dbReference>
<dbReference type="AlphaFoldDB" id="A0AAW9QTD9"/>
<dbReference type="Pfam" id="PF14516">
    <property type="entry name" value="AAA_35"/>
    <property type="match status" value="1"/>
</dbReference>
<dbReference type="InterPro" id="IPR000014">
    <property type="entry name" value="PAS"/>
</dbReference>
<evidence type="ECO:0000259" key="2">
    <source>
        <dbReference type="PROSITE" id="PS50112"/>
    </source>
</evidence>
<protein>
    <submittedName>
        <fullName evidence="3">AAA-like domain-containing protein</fullName>
    </submittedName>
</protein>
<feature type="domain" description="PAS" evidence="2">
    <location>
        <begin position="199"/>
        <end position="269"/>
    </location>
</feature>
<dbReference type="InterPro" id="IPR052155">
    <property type="entry name" value="Biofilm_reg_signaling"/>
</dbReference>
<reference evidence="3 4" key="1">
    <citation type="submission" date="2024-01" db="EMBL/GenBank/DDBJ databases">
        <title>Genomic insights into the taxonomy and metabolism of the cyanobacterium Pannus brasiliensis CCIBt3594.</title>
        <authorList>
            <person name="Machado M."/>
            <person name="Botero N.B."/>
            <person name="Andreote A.P.D."/>
            <person name="Feitosa A.M.T."/>
            <person name="Popin R."/>
            <person name="Sivonen K."/>
            <person name="Fiore M.F."/>
        </authorList>
    </citation>
    <scope>NUCLEOTIDE SEQUENCE [LARGE SCALE GENOMIC DNA]</scope>
    <source>
        <strain evidence="3 4">CCIBt3594</strain>
    </source>
</reference>
<dbReference type="SMART" id="SM00065">
    <property type="entry name" value="GAF"/>
    <property type="match status" value="1"/>
</dbReference>
<dbReference type="SUPFAM" id="SSF55785">
    <property type="entry name" value="PYP-like sensor domain (PAS domain)"/>
    <property type="match status" value="1"/>
</dbReference>
<dbReference type="SUPFAM" id="SSF55781">
    <property type="entry name" value="GAF domain-like"/>
    <property type="match status" value="1"/>
</dbReference>
<dbReference type="InterPro" id="IPR027417">
    <property type="entry name" value="P-loop_NTPase"/>
</dbReference>
<dbReference type="Gene3D" id="3.30.450.20">
    <property type="entry name" value="PAS domain"/>
    <property type="match status" value="1"/>
</dbReference>
<dbReference type="RefSeq" id="WP_332863262.1">
    <property type="nucleotide sequence ID" value="NZ_JBAFSM010000002.1"/>
</dbReference>
<dbReference type="Gene3D" id="3.30.450.40">
    <property type="match status" value="1"/>
</dbReference>
<dbReference type="Pfam" id="PF08448">
    <property type="entry name" value="PAS_4"/>
    <property type="match status" value="1"/>
</dbReference>
<evidence type="ECO:0000256" key="1">
    <source>
        <dbReference type="SAM" id="Coils"/>
    </source>
</evidence>
<dbReference type="Proteomes" id="UP001328733">
    <property type="component" value="Unassembled WGS sequence"/>
</dbReference>